<evidence type="ECO:0000256" key="2">
    <source>
        <dbReference type="ARBA" id="ARBA00022729"/>
    </source>
</evidence>
<dbReference type="Gramene" id="Kaladp0057s0079.1.v1.1">
    <property type="protein sequence ID" value="Kaladp0057s0079.1.v1.1"/>
    <property type="gene ID" value="Kaladp0057s0079.v1.1"/>
</dbReference>
<dbReference type="InterPro" id="IPR035669">
    <property type="entry name" value="SGNH_plant_lipase-like"/>
</dbReference>
<sequence length="373" mass="40848">MASPKSQPRTLHPRLAIIVLSFFSTQPLSSATAAASSSKCTHPPIIFNFGDSNSDTGGLVAGLGYPVFPPNGRTYFRRSTGRLSDGRLVIDFLCQSVKTSFLSPYLDSLGSTFTNGANFAIVGSSTLPKYVPFALNVQVMQFLHFKARSLELKTAGSKDVIDSRGFQEALYMIDIGQNDLADSFAKNLTYAEVVNRIPSVVTEIKNAITAIYGQGGRKFWIHNTGPLGCIPQKLWLVQSKDLDSNGCISTYNDAAKLFNEGLKHLCQEVRSELKDASVVYVDIYSIKYDLIANATRYGFSNPLMACCGYGGPPYNYNINVTCGRTGYRVCDEKSRYVSWDGIHYTEAANSFVASRILSTSFSTPPVAFDSFCQ</sequence>
<accession>A0A7N1A0F4</accession>
<evidence type="ECO:0000256" key="1">
    <source>
        <dbReference type="ARBA" id="ARBA00008668"/>
    </source>
</evidence>
<dbReference type="SUPFAM" id="SSF52266">
    <property type="entry name" value="SGNH hydrolase"/>
    <property type="match status" value="1"/>
</dbReference>
<protein>
    <submittedName>
        <fullName evidence="6">Uncharacterized protein</fullName>
    </submittedName>
</protein>
<reference evidence="6" key="1">
    <citation type="submission" date="2021-01" db="UniProtKB">
        <authorList>
            <consortium name="EnsemblPlants"/>
        </authorList>
    </citation>
    <scope>IDENTIFICATION</scope>
</reference>
<dbReference type="InterPro" id="IPR036514">
    <property type="entry name" value="SGNH_hydro_sf"/>
</dbReference>
<feature type="signal peptide" evidence="5">
    <location>
        <begin position="1"/>
        <end position="31"/>
    </location>
</feature>
<dbReference type="Gene3D" id="3.40.50.1110">
    <property type="entry name" value="SGNH hydrolase"/>
    <property type="match status" value="1"/>
</dbReference>
<comment type="similarity">
    <text evidence="1">Belongs to the 'GDSL' lipolytic enzyme family.</text>
</comment>
<dbReference type="AlphaFoldDB" id="A0A7N1A0F4"/>
<dbReference type="Pfam" id="PF00657">
    <property type="entry name" value="Lipase_GDSL"/>
    <property type="match status" value="1"/>
</dbReference>
<keyword evidence="7" id="KW-1185">Reference proteome</keyword>
<dbReference type="InterPro" id="IPR001087">
    <property type="entry name" value="GDSL"/>
</dbReference>
<dbReference type="PANTHER" id="PTHR22835:SF275">
    <property type="entry name" value="OS01G0331100 PROTEIN"/>
    <property type="match status" value="1"/>
</dbReference>
<evidence type="ECO:0000313" key="6">
    <source>
        <dbReference type="EnsemblPlants" id="Kaladp0057s0079.1.v1.1"/>
    </source>
</evidence>
<evidence type="ECO:0000256" key="5">
    <source>
        <dbReference type="SAM" id="SignalP"/>
    </source>
</evidence>
<dbReference type="Proteomes" id="UP000594263">
    <property type="component" value="Unplaced"/>
</dbReference>
<dbReference type="CDD" id="cd01837">
    <property type="entry name" value="SGNH_plant_lipase_like"/>
    <property type="match status" value="1"/>
</dbReference>
<dbReference type="GO" id="GO:0016788">
    <property type="term" value="F:hydrolase activity, acting on ester bonds"/>
    <property type="evidence" value="ECO:0007669"/>
    <property type="project" value="InterPro"/>
</dbReference>
<keyword evidence="4" id="KW-0325">Glycoprotein</keyword>
<proteinExistence type="inferred from homology"/>
<keyword evidence="3" id="KW-0378">Hydrolase</keyword>
<evidence type="ECO:0000313" key="7">
    <source>
        <dbReference type="Proteomes" id="UP000594263"/>
    </source>
</evidence>
<dbReference type="EnsemblPlants" id="Kaladp0057s0079.1.v1.1">
    <property type="protein sequence ID" value="Kaladp0057s0079.1.v1.1"/>
    <property type="gene ID" value="Kaladp0057s0079.v1.1"/>
</dbReference>
<organism evidence="6 7">
    <name type="scientific">Kalanchoe fedtschenkoi</name>
    <name type="common">Lavender scallops</name>
    <name type="synonym">South American air plant</name>
    <dbReference type="NCBI Taxonomy" id="63787"/>
    <lineage>
        <taxon>Eukaryota</taxon>
        <taxon>Viridiplantae</taxon>
        <taxon>Streptophyta</taxon>
        <taxon>Embryophyta</taxon>
        <taxon>Tracheophyta</taxon>
        <taxon>Spermatophyta</taxon>
        <taxon>Magnoliopsida</taxon>
        <taxon>eudicotyledons</taxon>
        <taxon>Gunneridae</taxon>
        <taxon>Pentapetalae</taxon>
        <taxon>Saxifragales</taxon>
        <taxon>Crassulaceae</taxon>
        <taxon>Kalanchoe</taxon>
    </lineage>
</organism>
<dbReference type="PANTHER" id="PTHR22835">
    <property type="entry name" value="ZINC FINGER FYVE DOMAIN CONTAINING PROTEIN"/>
    <property type="match status" value="1"/>
</dbReference>
<feature type="chain" id="PRO_5029446203" evidence="5">
    <location>
        <begin position="32"/>
        <end position="373"/>
    </location>
</feature>
<evidence type="ECO:0000256" key="3">
    <source>
        <dbReference type="ARBA" id="ARBA00022801"/>
    </source>
</evidence>
<keyword evidence="2 5" id="KW-0732">Signal</keyword>
<evidence type="ECO:0000256" key="4">
    <source>
        <dbReference type="ARBA" id="ARBA00023180"/>
    </source>
</evidence>
<dbReference type="FunFam" id="3.40.50.1110:FF:000009">
    <property type="entry name" value="GDSL esterase/lipase At1g09390"/>
    <property type="match status" value="1"/>
</dbReference>
<dbReference type="OMA" id="CKNPPVI"/>
<name>A0A7N1A0F4_KALFE</name>